<dbReference type="Gene3D" id="1.10.150.780">
    <property type="entry name" value="Vps16, C-terminal region"/>
    <property type="match status" value="1"/>
</dbReference>
<comment type="similarity">
    <text evidence="1">Belongs to the VPS16 family.</text>
</comment>
<feature type="compositionally biased region" description="Basic and acidic residues" evidence="2">
    <location>
        <begin position="286"/>
        <end position="299"/>
    </location>
</feature>
<dbReference type="VEuPathDB" id="AmoebaDB:NfTy_068900"/>
<dbReference type="GO" id="GO:0030897">
    <property type="term" value="C:HOPS complex"/>
    <property type="evidence" value="ECO:0007669"/>
    <property type="project" value="TreeGrafter"/>
</dbReference>
<feature type="compositionally biased region" description="Acidic residues" evidence="2">
    <location>
        <begin position="300"/>
        <end position="318"/>
    </location>
</feature>
<dbReference type="OMA" id="KVEYWIN"/>
<evidence type="ECO:0000313" key="6">
    <source>
        <dbReference type="Proteomes" id="UP000444721"/>
    </source>
</evidence>
<evidence type="ECO:0000259" key="4">
    <source>
        <dbReference type="Pfam" id="PF04841"/>
    </source>
</evidence>
<dbReference type="GO" id="GO:0003779">
    <property type="term" value="F:actin binding"/>
    <property type="evidence" value="ECO:0007669"/>
    <property type="project" value="TreeGrafter"/>
</dbReference>
<dbReference type="PANTHER" id="PTHR12811:SF0">
    <property type="entry name" value="VACUOLAR PROTEIN SORTING-ASSOCIATED PROTEIN 16 HOMOLOG"/>
    <property type="match status" value="1"/>
</dbReference>
<proteinExistence type="inferred from homology"/>
<keyword evidence="6" id="KW-1185">Reference proteome</keyword>
<reference evidence="5 6" key="1">
    <citation type="journal article" date="2019" name="Sci. Rep.">
        <title>Nanopore sequencing improves the draft genome of the human pathogenic amoeba Naegleria fowleri.</title>
        <authorList>
            <person name="Liechti N."/>
            <person name="Schurch N."/>
            <person name="Bruggmann R."/>
            <person name="Wittwer M."/>
        </authorList>
    </citation>
    <scope>NUCLEOTIDE SEQUENCE [LARGE SCALE GENOMIC DNA]</scope>
    <source>
        <strain evidence="5 6">ATCC 30894</strain>
    </source>
</reference>
<dbReference type="RefSeq" id="XP_044561544.1">
    <property type="nucleotide sequence ID" value="XM_044707507.1"/>
</dbReference>
<dbReference type="GO" id="GO:0005768">
    <property type="term" value="C:endosome"/>
    <property type="evidence" value="ECO:0007669"/>
    <property type="project" value="TreeGrafter"/>
</dbReference>
<comment type="caution">
    <text evidence="5">The sequence shown here is derived from an EMBL/GenBank/DDBJ whole genome shotgun (WGS) entry which is preliminary data.</text>
</comment>
<dbReference type="GO" id="GO:0005765">
    <property type="term" value="C:lysosomal membrane"/>
    <property type="evidence" value="ECO:0007669"/>
    <property type="project" value="TreeGrafter"/>
</dbReference>
<dbReference type="Pfam" id="PF04841">
    <property type="entry name" value="Vps16_N"/>
    <property type="match status" value="2"/>
</dbReference>
<gene>
    <name evidence="5" type="ORF">FDP41_004126</name>
</gene>
<feature type="domain" description="Vps16 N-terminal" evidence="4">
    <location>
        <begin position="48"/>
        <end position="140"/>
    </location>
</feature>
<dbReference type="GeneID" id="68111344"/>
<dbReference type="Proteomes" id="UP000444721">
    <property type="component" value="Unassembled WGS sequence"/>
</dbReference>
<evidence type="ECO:0000256" key="1">
    <source>
        <dbReference type="ARBA" id="ARBA00009250"/>
    </source>
</evidence>
<organism evidence="5 6">
    <name type="scientific">Naegleria fowleri</name>
    <name type="common">Brain eating amoeba</name>
    <dbReference type="NCBI Taxonomy" id="5763"/>
    <lineage>
        <taxon>Eukaryota</taxon>
        <taxon>Discoba</taxon>
        <taxon>Heterolobosea</taxon>
        <taxon>Tetramitia</taxon>
        <taxon>Eutetramitia</taxon>
        <taxon>Vahlkampfiidae</taxon>
        <taxon>Naegleria</taxon>
    </lineage>
</organism>
<dbReference type="InterPro" id="IPR006926">
    <property type="entry name" value="Vps16_N"/>
</dbReference>
<feature type="domain" description="Vps16 N-terminal" evidence="4">
    <location>
        <begin position="415"/>
        <end position="626"/>
    </location>
</feature>
<name>A0A6A5BRC8_NAEFO</name>
<feature type="region of interest" description="Disordered" evidence="2">
    <location>
        <begin position="283"/>
        <end position="341"/>
    </location>
</feature>
<evidence type="ECO:0000259" key="3">
    <source>
        <dbReference type="Pfam" id="PF04840"/>
    </source>
</evidence>
<dbReference type="GO" id="GO:0006886">
    <property type="term" value="P:intracellular protein transport"/>
    <property type="evidence" value="ECO:0007669"/>
    <property type="project" value="InterPro"/>
</dbReference>
<feature type="region of interest" description="Disordered" evidence="2">
    <location>
        <begin position="143"/>
        <end position="169"/>
    </location>
</feature>
<feature type="domain" description="Vps16 C-terminal" evidence="3">
    <location>
        <begin position="734"/>
        <end position="1066"/>
    </location>
</feature>
<dbReference type="GO" id="GO:0016197">
    <property type="term" value="P:endosomal transport"/>
    <property type="evidence" value="ECO:0007669"/>
    <property type="project" value="TreeGrafter"/>
</dbReference>
<dbReference type="GO" id="GO:0042144">
    <property type="term" value="P:vacuole fusion, non-autophagic"/>
    <property type="evidence" value="ECO:0007669"/>
    <property type="project" value="TreeGrafter"/>
</dbReference>
<evidence type="ECO:0008006" key="7">
    <source>
        <dbReference type="Google" id="ProtNLM"/>
    </source>
</evidence>
<dbReference type="PIRSF" id="PIRSF007949">
    <property type="entry name" value="VPS16"/>
    <property type="match status" value="1"/>
</dbReference>
<dbReference type="Pfam" id="PF04840">
    <property type="entry name" value="Vps16_C"/>
    <property type="match status" value="1"/>
</dbReference>
<dbReference type="PANTHER" id="PTHR12811">
    <property type="entry name" value="VACUOLAR PROTEIN SORTING VPS16"/>
    <property type="match status" value="1"/>
</dbReference>
<dbReference type="AlphaFoldDB" id="A0A6A5BRC8"/>
<protein>
    <recommendedName>
        <fullName evidence="7">Vacuolar protein sorting-associated protein 16 homolog</fullName>
    </recommendedName>
</protein>
<sequence length="1075" mass="122484">MSIAASWIQLTEYNNNFFYYRRNNLYNNLSTAWCNEQGVKPKDFNLASYEIVICPFGGPIAMFKKPSSNMLFGEGSSSSQSALSESQMIYIYSAACKYLRKIDQSKEEPLLGIGWTDDMKLMVLTKKRLLLYNAFNGERYAGPWQNEDSSNNSSDKKNGSSSNGDSNFSSKLQLPSTALDKLTINHHQNNKKTKDDPPLNTDTTSTFISVPLQAEEEIKTHAFFGEGCVVFTSKRRLLVAYDLSEAKPFHEYIFPKIGISQNADLSQSVMAVVPNYELSVRKKKPKVEGKKKAGEPHDHEEEEEEEEEDDEDDEEDDEKTSSSNASPKLAPSSSGGGGGSITKKKSGFFGMLARRNARTLTSAPLGGGGGMETKPFKVGKGPLVLFCTPDKMTIIMCYSNLYKDMKLDERLKGNIQEQDTSGFTKIALSPDLKTVAAFHQASGHLFVFDLALTSNYLKFFTGITEHRLDQLVYCGGESMMLYWSPENIGGGDQSLVLLVNCFGHYESFTFDGPIVLSQEVDCVRCVTSNSVEFIERIPESIVEVFRIGSLSPAALLYDAYSDFVNERATCLKTIREIKNKELGEQSIDALSDGVNKCIDAACREFDTNIQAQLLNAAIYGKNFMKTSIDEAKAFQTKCKYIRLMNELRNRSEIPITYEQIIALTPQVLVQRLSEMHEFLLAYKICDYLNLSKAKVLEHWAKTKIRSQMEEKDEASQMKLRDRIIENLGKFSTSVSFSNIAMEAYKVQKPKLAKALLEVDSNPHSQIKLYLSMHETLSALEKAQQSYDTDLLYVVILYLIKFFDTYYMFEMIADKKAARKLFISYCTQLGKYKKLEKFYKYLKSEQNEDEASRENGFVQLRHAFKNYDSPDDDAEKRFAYYLEKSEKYFNERSADKLDAEFSLKSRELYGLQMKLEEETDEEFIGAPLQDTLYRVMISPALREKKGERKKYVKILKKNFGVTDKRYYFSKIKALVHLGEWKKLEAFANSKKSPVGYIPFVEECLASPKPEEALKYIPMIESVETKVEYWINMLKFKEAIEAAFEARDIDLLEYIKKKTKNSKTKDTIDQCIQQLNK</sequence>
<feature type="compositionally biased region" description="Low complexity" evidence="2">
    <location>
        <begin position="148"/>
        <end position="169"/>
    </location>
</feature>
<dbReference type="InterPro" id="IPR038132">
    <property type="entry name" value="Vps16_C_sf"/>
</dbReference>
<dbReference type="OrthoDB" id="1792at2759"/>
<accession>A0A6A5BRC8</accession>
<dbReference type="EMBL" id="VFQX01000036">
    <property type="protein sequence ID" value="KAF0976831.1"/>
    <property type="molecule type" value="Genomic_DNA"/>
</dbReference>
<dbReference type="InterPro" id="IPR016534">
    <property type="entry name" value="VPS16"/>
</dbReference>
<dbReference type="VEuPathDB" id="AmoebaDB:FDP41_004126"/>
<evidence type="ECO:0000256" key="2">
    <source>
        <dbReference type="SAM" id="MobiDB-lite"/>
    </source>
</evidence>
<dbReference type="VEuPathDB" id="AmoebaDB:NF0087870"/>
<evidence type="ECO:0000313" key="5">
    <source>
        <dbReference type="EMBL" id="KAF0976831.1"/>
    </source>
</evidence>
<dbReference type="InterPro" id="IPR006925">
    <property type="entry name" value="Vps16_C"/>
</dbReference>